<dbReference type="InterPro" id="IPR027417">
    <property type="entry name" value="P-loop_NTPase"/>
</dbReference>
<evidence type="ECO:0008006" key="3">
    <source>
        <dbReference type="Google" id="ProtNLM"/>
    </source>
</evidence>
<dbReference type="AlphaFoldDB" id="A0A8J2R9K8"/>
<protein>
    <recommendedName>
        <fullName evidence="3">Sulfotransferase domain-containing protein</fullName>
    </recommendedName>
</protein>
<dbReference type="EMBL" id="CAKKLH010000021">
    <property type="protein sequence ID" value="CAH0099564.1"/>
    <property type="molecule type" value="Genomic_DNA"/>
</dbReference>
<reference evidence="1" key="1">
    <citation type="submission" date="2021-11" db="EMBL/GenBank/DDBJ databases">
        <authorList>
            <person name="Schell T."/>
        </authorList>
    </citation>
    <scope>NUCLEOTIDE SEQUENCE</scope>
    <source>
        <strain evidence="1">M5</strain>
    </source>
</reference>
<dbReference type="PANTHER" id="PTHR10704:SF44">
    <property type="entry name" value="LD35051P-RELATED"/>
    <property type="match status" value="1"/>
</dbReference>
<evidence type="ECO:0000313" key="1">
    <source>
        <dbReference type="EMBL" id="CAH0099564.1"/>
    </source>
</evidence>
<dbReference type="GO" id="GO:0001517">
    <property type="term" value="F:N-acetylglucosamine 6-O-sulfotransferase activity"/>
    <property type="evidence" value="ECO:0007669"/>
    <property type="project" value="TreeGrafter"/>
</dbReference>
<dbReference type="InterPro" id="IPR051135">
    <property type="entry name" value="Gal/GlcNAc/GalNAc_ST"/>
</dbReference>
<dbReference type="OrthoDB" id="6138663at2759"/>
<dbReference type="SUPFAM" id="SSF52540">
    <property type="entry name" value="P-loop containing nucleoside triphosphate hydrolases"/>
    <property type="match status" value="1"/>
</dbReference>
<accession>A0A8J2R9K8</accession>
<dbReference type="GO" id="GO:0006790">
    <property type="term" value="P:sulfur compound metabolic process"/>
    <property type="evidence" value="ECO:0007669"/>
    <property type="project" value="TreeGrafter"/>
</dbReference>
<dbReference type="Proteomes" id="UP000789390">
    <property type="component" value="Unassembled WGS sequence"/>
</dbReference>
<dbReference type="GO" id="GO:0006044">
    <property type="term" value="P:N-acetylglucosamine metabolic process"/>
    <property type="evidence" value="ECO:0007669"/>
    <property type="project" value="TreeGrafter"/>
</dbReference>
<name>A0A8J2R9K8_9CRUS</name>
<dbReference type="Gene3D" id="3.40.50.300">
    <property type="entry name" value="P-loop containing nucleotide triphosphate hydrolases"/>
    <property type="match status" value="1"/>
</dbReference>
<dbReference type="PANTHER" id="PTHR10704">
    <property type="entry name" value="CARBOHYDRATE SULFOTRANSFERASE"/>
    <property type="match status" value="1"/>
</dbReference>
<evidence type="ECO:0000313" key="2">
    <source>
        <dbReference type="Proteomes" id="UP000789390"/>
    </source>
</evidence>
<proteinExistence type="predicted"/>
<organism evidence="1 2">
    <name type="scientific">Daphnia galeata</name>
    <dbReference type="NCBI Taxonomy" id="27404"/>
    <lineage>
        <taxon>Eukaryota</taxon>
        <taxon>Metazoa</taxon>
        <taxon>Ecdysozoa</taxon>
        <taxon>Arthropoda</taxon>
        <taxon>Crustacea</taxon>
        <taxon>Branchiopoda</taxon>
        <taxon>Diplostraca</taxon>
        <taxon>Cladocera</taxon>
        <taxon>Anomopoda</taxon>
        <taxon>Daphniidae</taxon>
        <taxon>Daphnia</taxon>
    </lineage>
</organism>
<keyword evidence="2" id="KW-1185">Reference proteome</keyword>
<comment type="caution">
    <text evidence="1">The sequence shown here is derived from an EMBL/GenBank/DDBJ whole genome shotgun (WGS) entry which is preliminary data.</text>
</comment>
<sequence>MRRSNISTRSWPLMLRPHHLRALAILVTLVSLSLLFSTFSMRSGENRMWMMDPAGHQQQYTGGRVVMSAAVDPTSATATALFSKDPINVEEGSSSSSVSFTLTTTTAASSVQPSKRNHKLGVGEVYQITRKSLKLSHLHPAAVVKNQIKTQGFILPAAPSALLKTRNLFHNRTVTQDDINDTLALLSRRLEDTKQELSAEVGVEQHVNYWNVTHPRRLLIVTSWRSGSTFLGQILSEHPGVYNHYEPLMHVGLEQIRPGDARADSAVQHLQDLLRCKYSNEDFLKKIQESMQDMLSHNAQVWQACVLGPNRNVCSASNFLEEACHRFPTMTMKMVRLRLNLTRQLLDDPSVKVLYLVRDPRATMNSRLSSVKWCSQSIDCIDPGRLCADIQNDLDAFESLSSEFPDRLALIKYETMAKSPHSTFRAIFDFAGLFYTRKIRDEVEKHTSRDENHPWSTVRKSAERVDLWRQKLDSKSISDIQSVCSNVLVRLGYSQL</sequence>
<dbReference type="Pfam" id="PF13469">
    <property type="entry name" value="Sulfotransfer_3"/>
    <property type="match status" value="1"/>
</dbReference>
<gene>
    <name evidence="1" type="ORF">DGAL_LOCUS1709</name>
</gene>